<dbReference type="AlphaFoldDB" id="A0AAJ4NIG7"/>
<dbReference type="PROSITE" id="PS51464">
    <property type="entry name" value="SIS"/>
    <property type="match status" value="1"/>
</dbReference>
<dbReference type="CDD" id="cd05013">
    <property type="entry name" value="SIS_RpiR"/>
    <property type="match status" value="1"/>
</dbReference>
<dbReference type="SUPFAM" id="SSF46689">
    <property type="entry name" value="Homeodomain-like"/>
    <property type="match status" value="1"/>
</dbReference>
<keyword evidence="2" id="KW-0238">DNA-binding</keyword>
<organism evidence="6 7">
    <name type="scientific">Providencia rettgeri</name>
    <dbReference type="NCBI Taxonomy" id="587"/>
    <lineage>
        <taxon>Bacteria</taxon>
        <taxon>Pseudomonadati</taxon>
        <taxon>Pseudomonadota</taxon>
        <taxon>Gammaproteobacteria</taxon>
        <taxon>Enterobacterales</taxon>
        <taxon>Morganellaceae</taxon>
        <taxon>Providencia</taxon>
    </lineage>
</organism>
<dbReference type="SUPFAM" id="SSF53697">
    <property type="entry name" value="SIS domain"/>
    <property type="match status" value="1"/>
</dbReference>
<keyword evidence="3" id="KW-0804">Transcription</keyword>
<dbReference type="InterPro" id="IPR001347">
    <property type="entry name" value="SIS_dom"/>
</dbReference>
<dbReference type="PANTHER" id="PTHR30514">
    <property type="entry name" value="GLUCOKINASE"/>
    <property type="match status" value="1"/>
</dbReference>
<dbReference type="Proteomes" id="UP000682358">
    <property type="component" value="Chromosome"/>
</dbReference>
<dbReference type="InterPro" id="IPR000281">
    <property type="entry name" value="HTH_RpiR"/>
</dbReference>
<dbReference type="EMBL" id="CP076405">
    <property type="protein sequence ID" value="QWQ21106.2"/>
    <property type="molecule type" value="Genomic_DNA"/>
</dbReference>
<dbReference type="InterPro" id="IPR047640">
    <property type="entry name" value="RpiR-like"/>
</dbReference>
<dbReference type="InterPro" id="IPR046348">
    <property type="entry name" value="SIS_dom_sf"/>
</dbReference>
<evidence type="ECO:0000256" key="3">
    <source>
        <dbReference type="ARBA" id="ARBA00023163"/>
    </source>
</evidence>
<evidence type="ECO:0000256" key="2">
    <source>
        <dbReference type="ARBA" id="ARBA00023125"/>
    </source>
</evidence>
<name>A0AAJ4NIG7_PRORE</name>
<dbReference type="GO" id="GO:1901135">
    <property type="term" value="P:carbohydrate derivative metabolic process"/>
    <property type="evidence" value="ECO:0007669"/>
    <property type="project" value="InterPro"/>
</dbReference>
<dbReference type="InterPro" id="IPR035472">
    <property type="entry name" value="RpiR-like_SIS"/>
</dbReference>
<dbReference type="GO" id="GO:0097367">
    <property type="term" value="F:carbohydrate derivative binding"/>
    <property type="evidence" value="ECO:0007669"/>
    <property type="project" value="InterPro"/>
</dbReference>
<dbReference type="Pfam" id="PF01418">
    <property type="entry name" value="HTH_6"/>
    <property type="match status" value="1"/>
</dbReference>
<dbReference type="Gene3D" id="1.10.10.10">
    <property type="entry name" value="Winged helix-like DNA-binding domain superfamily/Winged helix DNA-binding domain"/>
    <property type="match status" value="1"/>
</dbReference>
<evidence type="ECO:0000313" key="6">
    <source>
        <dbReference type="EMBL" id="QWQ21106.2"/>
    </source>
</evidence>
<dbReference type="InterPro" id="IPR009057">
    <property type="entry name" value="Homeodomain-like_sf"/>
</dbReference>
<evidence type="ECO:0000313" key="7">
    <source>
        <dbReference type="Proteomes" id="UP000682358"/>
    </source>
</evidence>
<evidence type="ECO:0000259" key="4">
    <source>
        <dbReference type="PROSITE" id="PS51071"/>
    </source>
</evidence>
<dbReference type="PROSITE" id="PS51071">
    <property type="entry name" value="HTH_RPIR"/>
    <property type="match status" value="1"/>
</dbReference>
<proteinExistence type="predicted"/>
<keyword evidence="1" id="KW-0805">Transcription regulation</keyword>
<reference evidence="6" key="1">
    <citation type="submission" date="2021-06" db="EMBL/GenBank/DDBJ databases">
        <title>Emergence of genetically related NDM-1-producing Providencia rettgeri strains in Argentina.</title>
        <authorList>
            <person name="Pasteran F."/>
            <person name="Meo A."/>
            <person name="Gomez S."/>
            <person name="Derdoy L."/>
            <person name="Albronoz E."/>
            <person name="Faccone D."/>
            <person name="Guerriero L."/>
            <person name="Archuby D."/>
            <person name="Tarzia A."/>
            <person name="Lopez M."/>
            <person name="Corso A."/>
        </authorList>
    </citation>
    <scope>NUCLEOTIDE SEQUENCE</scope>
    <source>
        <strain evidence="6">PreM15628</strain>
    </source>
</reference>
<evidence type="ECO:0000256" key="1">
    <source>
        <dbReference type="ARBA" id="ARBA00023015"/>
    </source>
</evidence>
<feature type="domain" description="HTH rpiR-type" evidence="4">
    <location>
        <begin position="1"/>
        <end position="77"/>
    </location>
</feature>
<dbReference type="GO" id="GO:0003700">
    <property type="term" value="F:DNA-binding transcription factor activity"/>
    <property type="evidence" value="ECO:0007669"/>
    <property type="project" value="InterPro"/>
</dbReference>
<dbReference type="Gene3D" id="3.40.50.10490">
    <property type="entry name" value="Glucose-6-phosphate isomerase like protein, domain 1"/>
    <property type="match status" value="1"/>
</dbReference>
<protein>
    <submittedName>
        <fullName evidence="6">SIS domain-containing protein</fullName>
    </submittedName>
</protein>
<sequence>MTLLDIITYSLPRLAENQRKIAQFILENPENVLNLSSQQLAEILDVSQSAIVKFSQKVGVKGYPALKLALSEIIGRQQLKDGAPHSALHNRIAPDDNLMVVAQKLAMEKNHSITETTKLIDFKQFERIVERIDQSQRVQIVGIGGSGLTAKDLSYKLQKIGITTLVESDHHVQIAAALTLNAHDVQIVISFTGKRKDMLTAANIARKQGACVIAITRDCDSPLGQIADYVLESIAEEDEWRSSSISSRTAQNTLTDLIFMALLQRREAKAKSLVMNARVVINKLDEWLVAWILIDNFAIKPYLR</sequence>
<gene>
    <name evidence="6" type="ORF">KOF27_01710</name>
</gene>
<dbReference type="InterPro" id="IPR036388">
    <property type="entry name" value="WH-like_DNA-bd_sf"/>
</dbReference>
<evidence type="ECO:0000259" key="5">
    <source>
        <dbReference type="PROSITE" id="PS51464"/>
    </source>
</evidence>
<feature type="domain" description="SIS" evidence="5">
    <location>
        <begin position="128"/>
        <end position="268"/>
    </location>
</feature>
<dbReference type="GO" id="GO:0003677">
    <property type="term" value="F:DNA binding"/>
    <property type="evidence" value="ECO:0007669"/>
    <property type="project" value="UniProtKB-KW"/>
</dbReference>
<dbReference type="Pfam" id="PF01380">
    <property type="entry name" value="SIS"/>
    <property type="match status" value="1"/>
</dbReference>
<accession>A0AAJ4NIG7</accession>
<dbReference type="PANTHER" id="PTHR30514:SF17">
    <property type="entry name" value="HTH-TYPE TRANSCRIPTIONAL REGULATOR MURR"/>
    <property type="match status" value="1"/>
</dbReference>